<dbReference type="CDD" id="cd02440">
    <property type="entry name" value="AdoMet_MTases"/>
    <property type="match status" value="1"/>
</dbReference>
<dbReference type="PANTHER" id="PTHR44942:SF4">
    <property type="entry name" value="METHYLTRANSFERASE TYPE 11 DOMAIN-CONTAINING PROTEIN"/>
    <property type="match status" value="1"/>
</dbReference>
<dbReference type="GO" id="GO:0008168">
    <property type="term" value="F:methyltransferase activity"/>
    <property type="evidence" value="ECO:0007669"/>
    <property type="project" value="UniProtKB-KW"/>
</dbReference>
<evidence type="ECO:0000256" key="2">
    <source>
        <dbReference type="ARBA" id="ARBA00022679"/>
    </source>
</evidence>
<dbReference type="AlphaFoldDB" id="A0ABD3V1G8"/>
<dbReference type="EMBL" id="JBJQND010000014">
    <property type="protein sequence ID" value="KAL3854663.1"/>
    <property type="molecule type" value="Genomic_DNA"/>
</dbReference>
<keyword evidence="1" id="KW-0489">Methyltransferase</keyword>
<evidence type="ECO:0000256" key="1">
    <source>
        <dbReference type="ARBA" id="ARBA00022603"/>
    </source>
</evidence>
<dbReference type="Proteomes" id="UP001634394">
    <property type="component" value="Unassembled WGS sequence"/>
</dbReference>
<dbReference type="SUPFAM" id="SSF53335">
    <property type="entry name" value="S-adenosyl-L-methionine-dependent methyltransferases"/>
    <property type="match status" value="1"/>
</dbReference>
<proteinExistence type="predicted"/>
<feature type="domain" description="Methyltransferase" evidence="3">
    <location>
        <begin position="42"/>
        <end position="98"/>
    </location>
</feature>
<sequence>MSEVYEGEILTSAYAKYRIQHPHWIFDSIVDWCKDGSFLLAIDVGCGSGQSCQQLCHYFLSVIGLDISEDQITNAKSKYGYDVKIEFCVGQAENLSFLTVTRLTLSRLEFLCIGLIFPNFCRKQKEFKSRWCLCSICAHTPTSRQSGC</sequence>
<reference evidence="4 5" key="1">
    <citation type="submission" date="2024-11" db="EMBL/GenBank/DDBJ databases">
        <title>Chromosome-level genome assembly of the freshwater bivalve Anodonta woodiana.</title>
        <authorList>
            <person name="Chen X."/>
        </authorList>
    </citation>
    <scope>NUCLEOTIDE SEQUENCE [LARGE SCALE GENOMIC DNA]</scope>
    <source>
        <strain evidence="4">MN2024</strain>
        <tissue evidence="4">Gills</tissue>
    </source>
</reference>
<dbReference type="InterPro" id="IPR029063">
    <property type="entry name" value="SAM-dependent_MTases_sf"/>
</dbReference>
<comment type="caution">
    <text evidence="4">The sequence shown here is derived from an EMBL/GenBank/DDBJ whole genome shotgun (WGS) entry which is preliminary data.</text>
</comment>
<evidence type="ECO:0000313" key="4">
    <source>
        <dbReference type="EMBL" id="KAL3854663.1"/>
    </source>
</evidence>
<dbReference type="Pfam" id="PF13649">
    <property type="entry name" value="Methyltransf_25"/>
    <property type="match status" value="1"/>
</dbReference>
<dbReference type="PANTHER" id="PTHR44942">
    <property type="entry name" value="METHYLTRANSF_11 DOMAIN-CONTAINING PROTEIN"/>
    <property type="match status" value="1"/>
</dbReference>
<protein>
    <recommendedName>
        <fullName evidence="3">Methyltransferase domain-containing protein</fullName>
    </recommendedName>
</protein>
<dbReference type="InterPro" id="IPR051052">
    <property type="entry name" value="Diverse_substrate_MTase"/>
</dbReference>
<dbReference type="GO" id="GO:0032259">
    <property type="term" value="P:methylation"/>
    <property type="evidence" value="ECO:0007669"/>
    <property type="project" value="UniProtKB-KW"/>
</dbReference>
<evidence type="ECO:0000313" key="5">
    <source>
        <dbReference type="Proteomes" id="UP001634394"/>
    </source>
</evidence>
<keyword evidence="5" id="KW-1185">Reference proteome</keyword>
<keyword evidence="2" id="KW-0808">Transferase</keyword>
<dbReference type="InterPro" id="IPR041698">
    <property type="entry name" value="Methyltransf_25"/>
</dbReference>
<evidence type="ECO:0000259" key="3">
    <source>
        <dbReference type="Pfam" id="PF13649"/>
    </source>
</evidence>
<name>A0ABD3V1G8_SINWO</name>
<dbReference type="Gene3D" id="3.40.50.150">
    <property type="entry name" value="Vaccinia Virus protein VP39"/>
    <property type="match status" value="1"/>
</dbReference>
<organism evidence="4 5">
    <name type="scientific">Sinanodonta woodiana</name>
    <name type="common">Chinese pond mussel</name>
    <name type="synonym">Anodonta woodiana</name>
    <dbReference type="NCBI Taxonomy" id="1069815"/>
    <lineage>
        <taxon>Eukaryota</taxon>
        <taxon>Metazoa</taxon>
        <taxon>Spiralia</taxon>
        <taxon>Lophotrochozoa</taxon>
        <taxon>Mollusca</taxon>
        <taxon>Bivalvia</taxon>
        <taxon>Autobranchia</taxon>
        <taxon>Heteroconchia</taxon>
        <taxon>Palaeoheterodonta</taxon>
        <taxon>Unionida</taxon>
        <taxon>Unionoidea</taxon>
        <taxon>Unionidae</taxon>
        <taxon>Unioninae</taxon>
        <taxon>Sinanodonta</taxon>
    </lineage>
</organism>
<accession>A0ABD3V1G8</accession>
<gene>
    <name evidence="4" type="ORF">ACJMK2_013922</name>
</gene>